<reference evidence="3" key="1">
    <citation type="submission" date="2015-11" db="EMBL/GenBank/DDBJ databases">
        <authorList>
            <person name="Varghese N."/>
        </authorList>
    </citation>
    <scope>NUCLEOTIDE SEQUENCE [LARGE SCALE GENOMIC DNA]</scope>
    <source>
        <strain evidence="3">DSM 45899</strain>
    </source>
</reference>
<dbReference type="EMBL" id="FAOZ01000066">
    <property type="protein sequence ID" value="CUU61230.1"/>
    <property type="molecule type" value="Genomic_DNA"/>
</dbReference>
<organism evidence="2 3">
    <name type="scientific">Parafrankia irregularis</name>
    <dbReference type="NCBI Taxonomy" id="795642"/>
    <lineage>
        <taxon>Bacteria</taxon>
        <taxon>Bacillati</taxon>
        <taxon>Actinomycetota</taxon>
        <taxon>Actinomycetes</taxon>
        <taxon>Frankiales</taxon>
        <taxon>Frankiaceae</taxon>
        <taxon>Parafrankia</taxon>
    </lineage>
</organism>
<accession>A0A0S4R1H6</accession>
<feature type="compositionally biased region" description="Polar residues" evidence="1">
    <location>
        <begin position="86"/>
        <end position="100"/>
    </location>
</feature>
<keyword evidence="3" id="KW-1185">Reference proteome</keyword>
<evidence type="ECO:0000256" key="1">
    <source>
        <dbReference type="SAM" id="MobiDB-lite"/>
    </source>
</evidence>
<name>A0A0S4R1H6_9ACTN</name>
<evidence type="ECO:0000313" key="3">
    <source>
        <dbReference type="Proteomes" id="UP000198802"/>
    </source>
</evidence>
<dbReference type="AlphaFoldDB" id="A0A0S4R1H6"/>
<feature type="region of interest" description="Disordered" evidence="1">
    <location>
        <begin position="54"/>
        <end position="100"/>
    </location>
</feature>
<proteinExistence type="predicted"/>
<sequence length="100" mass="9831">MRGVGGVGAREPVDGGDIGDIGDVGVAAGRDGAGLLGPGVSAGRSRAIVNDLRTTEGAIRAQSESESEGRGQGGGFQRFGSWSAVGDSTSRMSNVSAAPL</sequence>
<dbReference type="Proteomes" id="UP000198802">
    <property type="component" value="Unassembled WGS sequence"/>
</dbReference>
<protein>
    <submittedName>
        <fullName evidence="2">Uncharacterized protein</fullName>
    </submittedName>
</protein>
<evidence type="ECO:0000313" key="2">
    <source>
        <dbReference type="EMBL" id="CUU61230.1"/>
    </source>
</evidence>
<gene>
    <name evidence="2" type="ORF">Ga0074812_1661</name>
</gene>